<gene>
    <name evidence="5" type="ORF">GSCOC_T00014334001</name>
</gene>
<dbReference type="PhylomeDB" id="A0A068TM96"/>
<reference evidence="6" key="1">
    <citation type="journal article" date="2014" name="Science">
        <title>The coffee genome provides insight into the convergent evolution of caffeine biosynthesis.</title>
        <authorList>
            <person name="Denoeud F."/>
            <person name="Carretero-Paulet L."/>
            <person name="Dereeper A."/>
            <person name="Droc G."/>
            <person name="Guyot R."/>
            <person name="Pietrella M."/>
            <person name="Zheng C."/>
            <person name="Alberti A."/>
            <person name="Anthony F."/>
            <person name="Aprea G."/>
            <person name="Aury J.M."/>
            <person name="Bento P."/>
            <person name="Bernard M."/>
            <person name="Bocs S."/>
            <person name="Campa C."/>
            <person name="Cenci A."/>
            <person name="Combes M.C."/>
            <person name="Crouzillat D."/>
            <person name="Da Silva C."/>
            <person name="Daddiego L."/>
            <person name="De Bellis F."/>
            <person name="Dussert S."/>
            <person name="Garsmeur O."/>
            <person name="Gayraud T."/>
            <person name="Guignon V."/>
            <person name="Jahn K."/>
            <person name="Jamilloux V."/>
            <person name="Joet T."/>
            <person name="Labadie K."/>
            <person name="Lan T."/>
            <person name="Leclercq J."/>
            <person name="Lepelley M."/>
            <person name="Leroy T."/>
            <person name="Li L.T."/>
            <person name="Librado P."/>
            <person name="Lopez L."/>
            <person name="Munoz A."/>
            <person name="Noel B."/>
            <person name="Pallavicini A."/>
            <person name="Perrotta G."/>
            <person name="Poncet V."/>
            <person name="Pot D."/>
            <person name="Priyono X."/>
            <person name="Rigoreau M."/>
            <person name="Rouard M."/>
            <person name="Rozas J."/>
            <person name="Tranchant-Dubreuil C."/>
            <person name="VanBuren R."/>
            <person name="Zhang Q."/>
            <person name="Andrade A.C."/>
            <person name="Argout X."/>
            <person name="Bertrand B."/>
            <person name="de Kochko A."/>
            <person name="Graziosi G."/>
            <person name="Henry R.J."/>
            <person name="Jayarama X."/>
            <person name="Ming R."/>
            <person name="Nagai C."/>
            <person name="Rounsley S."/>
            <person name="Sankoff D."/>
            <person name="Giuliano G."/>
            <person name="Albert V.A."/>
            <person name="Wincker P."/>
            <person name="Lashermes P."/>
        </authorList>
    </citation>
    <scope>NUCLEOTIDE SEQUENCE [LARGE SCALE GENOMIC DNA]</scope>
    <source>
        <strain evidence="6">cv. DH200-94</strain>
    </source>
</reference>
<dbReference type="EMBL" id="HG739085">
    <property type="protein sequence ID" value="CDO97097.1"/>
    <property type="molecule type" value="Genomic_DNA"/>
</dbReference>
<dbReference type="AlphaFoldDB" id="A0A068TM96"/>
<dbReference type="OMA" id="PGQWFQS"/>
<feature type="domain" description="Ternary complex factor MIP1 leucine-zipper" evidence="4">
    <location>
        <begin position="59"/>
        <end position="136"/>
    </location>
</feature>
<dbReference type="Gramene" id="CDO97097">
    <property type="protein sequence ID" value="CDO97097"/>
    <property type="gene ID" value="GSCOC_T00014334001"/>
</dbReference>
<keyword evidence="6" id="KW-1185">Reference proteome</keyword>
<dbReference type="Proteomes" id="UP000295252">
    <property type="component" value="Chromosome IV"/>
</dbReference>
<evidence type="ECO:0000313" key="5">
    <source>
        <dbReference type="EMBL" id="CDO97097.1"/>
    </source>
</evidence>
<feature type="region of interest" description="Disordered" evidence="2">
    <location>
        <begin position="302"/>
        <end position="321"/>
    </location>
</feature>
<dbReference type="Pfam" id="PF04784">
    <property type="entry name" value="DUF547"/>
    <property type="match status" value="1"/>
</dbReference>
<accession>A0A068TM96</accession>
<dbReference type="InterPro" id="IPR025757">
    <property type="entry name" value="MIP1_Leuzipper"/>
</dbReference>
<feature type="region of interest" description="Disordered" evidence="2">
    <location>
        <begin position="142"/>
        <end position="192"/>
    </location>
</feature>
<dbReference type="OrthoDB" id="418495at2759"/>
<dbReference type="InParanoid" id="A0A068TM96"/>
<dbReference type="PANTHER" id="PTHR23054">
    <property type="entry name" value="TERNARY COMPLEX FACTOR MIP1, LEUCINE-ZIPPER-RELATED"/>
    <property type="match status" value="1"/>
</dbReference>
<dbReference type="Pfam" id="PF14389">
    <property type="entry name" value="Lzipper-MIP1"/>
    <property type="match status" value="1"/>
</dbReference>
<keyword evidence="1" id="KW-0175">Coiled coil</keyword>
<evidence type="ECO:0000256" key="1">
    <source>
        <dbReference type="SAM" id="Coils"/>
    </source>
</evidence>
<evidence type="ECO:0000259" key="4">
    <source>
        <dbReference type="Pfam" id="PF14389"/>
    </source>
</evidence>
<dbReference type="PANTHER" id="PTHR23054:SF20">
    <property type="entry name" value="DUF547 DOMAIN-CONTAINING PROTEIN"/>
    <property type="match status" value="1"/>
</dbReference>
<evidence type="ECO:0000256" key="2">
    <source>
        <dbReference type="SAM" id="MobiDB-lite"/>
    </source>
</evidence>
<organism evidence="5 6">
    <name type="scientific">Coffea canephora</name>
    <name type="common">Robusta coffee</name>
    <dbReference type="NCBI Taxonomy" id="49390"/>
    <lineage>
        <taxon>Eukaryota</taxon>
        <taxon>Viridiplantae</taxon>
        <taxon>Streptophyta</taxon>
        <taxon>Embryophyta</taxon>
        <taxon>Tracheophyta</taxon>
        <taxon>Spermatophyta</taxon>
        <taxon>Magnoliopsida</taxon>
        <taxon>eudicotyledons</taxon>
        <taxon>Gunneridae</taxon>
        <taxon>Pentapetalae</taxon>
        <taxon>asterids</taxon>
        <taxon>lamiids</taxon>
        <taxon>Gentianales</taxon>
        <taxon>Rubiaceae</taxon>
        <taxon>Ixoroideae</taxon>
        <taxon>Gardenieae complex</taxon>
        <taxon>Bertiereae - Coffeeae clade</taxon>
        <taxon>Coffeeae</taxon>
        <taxon>Coffea</taxon>
    </lineage>
</organism>
<evidence type="ECO:0000313" key="6">
    <source>
        <dbReference type="Proteomes" id="UP000295252"/>
    </source>
</evidence>
<evidence type="ECO:0000259" key="3">
    <source>
        <dbReference type="Pfam" id="PF04784"/>
    </source>
</evidence>
<feature type="compositionally biased region" description="Polar residues" evidence="2">
    <location>
        <begin position="150"/>
        <end position="175"/>
    </location>
</feature>
<evidence type="ECO:0008006" key="7">
    <source>
        <dbReference type="Google" id="ProtNLM"/>
    </source>
</evidence>
<name>A0A068TM96_COFCA</name>
<dbReference type="InterPro" id="IPR006869">
    <property type="entry name" value="DUF547"/>
</dbReference>
<feature type="coiled-coil region" evidence="1">
    <location>
        <begin position="59"/>
        <end position="86"/>
    </location>
</feature>
<feature type="compositionally biased region" description="Low complexity" evidence="2">
    <location>
        <begin position="302"/>
        <end position="312"/>
    </location>
</feature>
<proteinExistence type="predicted"/>
<feature type="domain" description="DUF547" evidence="3">
    <location>
        <begin position="390"/>
        <end position="524"/>
    </location>
</feature>
<protein>
    <recommendedName>
        <fullName evidence="7">DUF547 domain-containing protein</fullName>
    </recommendedName>
</protein>
<sequence length="603" mass="68609">MGLDTSYHKRSKSDYSGNIFEEEKFSNLLKSSYLSEMDMGQLKSSIEPKKRPLTDSMVQNTLKEEILELQKQLENQFAMRQALQRALCHKPFLHDSSLENSISKPAKDLIKDIATLELEVVYLEKYLLSMYRKTFAKRLIPSSMTREKPNQNSPPKEQVSSEFPQNDSSEDSPTNAEHLMPPGGSSASPLNDSLGSQILEDYSIHRSHSSLSHRSAVGVKTSPSLGPLAVEEAVESYHSLPLFMLERAQGSSNVSLPEHLVPSVQDRAWGSPNRISEEMIKCISAICCKLADPPLNNYGFPSSPGSISSSRSSPRDQNHNWSQHCSESSLFNSWLDNSFRIESPKEFSFPFQIVAEIHGICRDQKSLNKVEDMIQKFRSLISFLEFVDPKKMKHEEKLAFWINVHNALVMHAYLVYGIPRSNIKRMSLLLKAAYNIGGHTVSVDMIQSSILGCRLPRPGQWLQSLFFSPAKYRAGDTCKLFATGHPEPRLYFALCSGSHSDPMLRVYTPRRVFQELEVAKEEYIQTNLRTQKDLKLLLPKRVDSFVKELDLCPSGFAELIEHALPGFLREKFQQPQQGKFWKKIVWVPHDFTFRYLIADELVN</sequence>